<sequence>MTKPNLKLAKLPDMKPAKITVALPPDLMGDLEVYAKIYEQTYGEKQPVNALVPSMLAGFLASDHGFKKAKRELA</sequence>
<protein>
    <submittedName>
        <fullName evidence="1">DUF2274 domain-containing protein</fullName>
    </submittedName>
</protein>
<dbReference type="InterPro" id="IPR018733">
    <property type="entry name" value="DUF2274"/>
</dbReference>
<gene>
    <name evidence="1" type="ORF">ENJ46_05540</name>
</gene>
<name>A0A7C3FYM0_9PROT</name>
<accession>A0A7C3FYM0</accession>
<proteinExistence type="predicted"/>
<reference evidence="1" key="1">
    <citation type="journal article" date="2020" name="mSystems">
        <title>Genome- and Community-Level Interaction Insights into Carbon Utilization and Element Cycling Functions of Hydrothermarchaeota in Hydrothermal Sediment.</title>
        <authorList>
            <person name="Zhou Z."/>
            <person name="Liu Y."/>
            <person name="Xu W."/>
            <person name="Pan J."/>
            <person name="Luo Z.H."/>
            <person name="Li M."/>
        </authorList>
    </citation>
    <scope>NUCLEOTIDE SEQUENCE [LARGE SCALE GENOMIC DNA]</scope>
    <source>
        <strain evidence="1">HyVt-489</strain>
    </source>
</reference>
<dbReference type="Proteomes" id="UP000886042">
    <property type="component" value="Unassembled WGS sequence"/>
</dbReference>
<comment type="caution">
    <text evidence="1">The sequence shown here is derived from an EMBL/GenBank/DDBJ whole genome shotgun (WGS) entry which is preliminary data.</text>
</comment>
<evidence type="ECO:0000313" key="1">
    <source>
        <dbReference type="EMBL" id="HFB55369.1"/>
    </source>
</evidence>
<dbReference type="Pfam" id="PF10038">
    <property type="entry name" value="DUF2274"/>
    <property type="match status" value="1"/>
</dbReference>
<dbReference type="EMBL" id="DRMN01000361">
    <property type="protein sequence ID" value="HFB55369.1"/>
    <property type="molecule type" value="Genomic_DNA"/>
</dbReference>
<organism evidence="1">
    <name type="scientific">Hellea balneolensis</name>
    <dbReference type="NCBI Taxonomy" id="287478"/>
    <lineage>
        <taxon>Bacteria</taxon>
        <taxon>Pseudomonadati</taxon>
        <taxon>Pseudomonadota</taxon>
        <taxon>Alphaproteobacteria</taxon>
        <taxon>Maricaulales</taxon>
        <taxon>Robiginitomaculaceae</taxon>
        <taxon>Hellea</taxon>
    </lineage>
</organism>
<dbReference type="AlphaFoldDB" id="A0A7C3FYM0"/>